<accession>A0AAP4EGX9</accession>
<sequence length="100" mass="11488">MASCDNCYWKFECSEDHCACNDKEPEGKLCDEYYPECSTCADSAEYIYQGEGYCSACIIEKFNVEESTTTYYYLDGRELGSDDDIDEVVRNLSDDIEEIE</sequence>
<name>A0AAP4EGX9_CLOPF</name>
<evidence type="ECO:0000313" key="1">
    <source>
        <dbReference type="EMBL" id="MDH2337326.1"/>
    </source>
</evidence>
<evidence type="ECO:0000313" key="2">
    <source>
        <dbReference type="Proteomes" id="UP001222958"/>
    </source>
</evidence>
<gene>
    <name evidence="1" type="ORF">QDQ28_14195</name>
</gene>
<dbReference type="RefSeq" id="WP_279858289.1">
    <property type="nucleotide sequence ID" value="NZ_JARVUX010000012.1"/>
</dbReference>
<reference evidence="1" key="1">
    <citation type="submission" date="2023-04" db="EMBL/GenBank/DDBJ databases">
        <title>Epidemiological investigation of Clostridium perfringens isolated from cattle.</title>
        <authorList>
            <person name="Tian R."/>
        </authorList>
    </citation>
    <scope>NUCLEOTIDE SEQUENCE</scope>
    <source>
        <strain evidence="1">ZWCP172</strain>
    </source>
</reference>
<dbReference type="AlphaFoldDB" id="A0AAP4EGX9"/>
<protein>
    <submittedName>
        <fullName evidence="1">Uncharacterized protein</fullName>
    </submittedName>
</protein>
<dbReference type="EMBL" id="JARVUX010000012">
    <property type="protein sequence ID" value="MDH2337326.1"/>
    <property type="molecule type" value="Genomic_DNA"/>
</dbReference>
<organism evidence="1 2">
    <name type="scientific">Clostridium perfringens</name>
    <dbReference type="NCBI Taxonomy" id="1502"/>
    <lineage>
        <taxon>Bacteria</taxon>
        <taxon>Bacillati</taxon>
        <taxon>Bacillota</taxon>
        <taxon>Clostridia</taxon>
        <taxon>Eubacteriales</taxon>
        <taxon>Clostridiaceae</taxon>
        <taxon>Clostridium</taxon>
    </lineage>
</organism>
<proteinExistence type="predicted"/>
<comment type="caution">
    <text evidence="1">The sequence shown here is derived from an EMBL/GenBank/DDBJ whole genome shotgun (WGS) entry which is preliminary data.</text>
</comment>
<dbReference type="Proteomes" id="UP001222958">
    <property type="component" value="Unassembled WGS sequence"/>
</dbReference>